<comment type="similarity">
    <text evidence="6">In the N-terminal section; belongs to the PRA-CH family.</text>
</comment>
<comment type="catalytic activity">
    <reaction evidence="1 14">
        <text>1-(5-phospho-beta-D-ribosyl)-5'-AMP + H2O = 1-(5-phospho-beta-D-ribosyl)-5-[(5-phospho-beta-D-ribosylamino)methylideneamino]imidazole-4-carboxamide</text>
        <dbReference type="Rhea" id="RHEA:20049"/>
        <dbReference type="ChEBI" id="CHEBI:15377"/>
        <dbReference type="ChEBI" id="CHEBI:58435"/>
        <dbReference type="ChEBI" id="CHEBI:59457"/>
        <dbReference type="EC" id="3.5.4.19"/>
    </reaction>
</comment>
<name>A0A1M5APG2_STRHI</name>
<dbReference type="Pfam" id="PF01502">
    <property type="entry name" value="PRA-CH"/>
    <property type="match status" value="1"/>
</dbReference>
<evidence type="ECO:0000313" key="17">
    <source>
        <dbReference type="Proteomes" id="UP000184501"/>
    </source>
</evidence>
<evidence type="ECO:0000256" key="3">
    <source>
        <dbReference type="ARBA" id="ARBA00005169"/>
    </source>
</evidence>
<dbReference type="GO" id="GO:0005737">
    <property type="term" value="C:cytoplasm"/>
    <property type="evidence" value="ECO:0007669"/>
    <property type="project" value="UniProtKB-SubCell"/>
</dbReference>
<evidence type="ECO:0000313" key="16">
    <source>
        <dbReference type="EMBL" id="SHF32151.1"/>
    </source>
</evidence>
<keyword evidence="10 14" id="KW-0378">Hydrolase</keyword>
<dbReference type="GO" id="GO:0004635">
    <property type="term" value="F:phosphoribosyl-AMP cyclohydrolase activity"/>
    <property type="evidence" value="ECO:0007669"/>
    <property type="project" value="UniProtKB-UniRule"/>
</dbReference>
<evidence type="ECO:0000256" key="4">
    <source>
        <dbReference type="ARBA" id="ARBA00005204"/>
    </source>
</evidence>
<feature type="binding site" evidence="14">
    <location>
        <position position="107"/>
    </location>
    <ligand>
        <name>Zn(2+)</name>
        <dbReference type="ChEBI" id="CHEBI:29105"/>
        <note>ligand shared between dimeric partners</note>
    </ligand>
</feature>
<comment type="function">
    <text evidence="14">Catalyzes the hydrolysis of the adenine ring of phosphoribosyl-AMP.</text>
</comment>
<evidence type="ECO:0000256" key="9">
    <source>
        <dbReference type="ARBA" id="ARBA00022723"/>
    </source>
</evidence>
<keyword evidence="9 14" id="KW-0479">Metal-binding</keyword>
<feature type="domain" description="Phosphoribosyl-AMP cyclohydrolase" evidence="15">
    <location>
        <begin position="36"/>
        <end position="108"/>
    </location>
</feature>
<accession>A0A1M5APG2</accession>
<dbReference type="OrthoDB" id="9795769at2"/>
<evidence type="ECO:0000256" key="7">
    <source>
        <dbReference type="ARBA" id="ARBA00022490"/>
    </source>
</evidence>
<keyword evidence="17" id="KW-1185">Reference proteome</keyword>
<feature type="binding site" evidence="14">
    <location>
        <position position="84"/>
    </location>
    <ligand>
        <name>Zn(2+)</name>
        <dbReference type="ChEBI" id="CHEBI:29105"/>
        <note>ligand shared between dimeric partners</note>
    </ligand>
</feature>
<dbReference type="AlphaFoldDB" id="A0A1M5APG2"/>
<comment type="catalytic activity">
    <reaction evidence="2">
        <text>1-(5-phospho-beta-D-ribosyl)-ATP + H2O = 1-(5-phospho-beta-D-ribosyl)-5'-AMP + diphosphate + H(+)</text>
        <dbReference type="Rhea" id="RHEA:22828"/>
        <dbReference type="ChEBI" id="CHEBI:15377"/>
        <dbReference type="ChEBI" id="CHEBI:15378"/>
        <dbReference type="ChEBI" id="CHEBI:33019"/>
        <dbReference type="ChEBI" id="CHEBI:59457"/>
        <dbReference type="ChEBI" id="CHEBI:73183"/>
        <dbReference type="EC" id="3.6.1.31"/>
    </reaction>
</comment>
<evidence type="ECO:0000256" key="10">
    <source>
        <dbReference type="ARBA" id="ARBA00022801"/>
    </source>
</evidence>
<dbReference type="HAMAP" id="MF_01021">
    <property type="entry name" value="HisI"/>
    <property type="match status" value="1"/>
</dbReference>
<keyword evidence="12 14" id="KW-0460">Magnesium</keyword>
<evidence type="ECO:0000256" key="8">
    <source>
        <dbReference type="ARBA" id="ARBA00022605"/>
    </source>
</evidence>
<dbReference type="Gene3D" id="3.10.20.810">
    <property type="entry name" value="Phosphoribosyl-AMP cyclohydrolase"/>
    <property type="match status" value="1"/>
</dbReference>
<comment type="similarity">
    <text evidence="14">Belongs to the PRA-CH family.</text>
</comment>
<evidence type="ECO:0000259" key="15">
    <source>
        <dbReference type="Pfam" id="PF01502"/>
    </source>
</evidence>
<comment type="pathway">
    <text evidence="4">Amino-acid biosynthesis; L-histidine biosynthesis; L-histidine from 5-phospho-alpha-D-ribose 1-diphosphate: step 2/9.</text>
</comment>
<feature type="binding site" evidence="14">
    <location>
        <position position="85"/>
    </location>
    <ligand>
        <name>Mg(2+)</name>
        <dbReference type="ChEBI" id="CHEBI:18420"/>
    </ligand>
</feature>
<keyword evidence="13 14" id="KW-0368">Histidine biosynthesis</keyword>
<evidence type="ECO:0000256" key="5">
    <source>
        <dbReference type="ARBA" id="ARBA00007731"/>
    </source>
</evidence>
<comment type="similarity">
    <text evidence="5">In the C-terminal section; belongs to the PRA-PH family.</text>
</comment>
<evidence type="ECO:0000256" key="6">
    <source>
        <dbReference type="ARBA" id="ARBA00008299"/>
    </source>
</evidence>
<dbReference type="GO" id="GO:0008270">
    <property type="term" value="F:zinc ion binding"/>
    <property type="evidence" value="ECO:0007669"/>
    <property type="project" value="UniProtKB-UniRule"/>
</dbReference>
<dbReference type="InterPro" id="IPR002496">
    <property type="entry name" value="PRib_AMP_CycHydrolase_dom"/>
</dbReference>
<comment type="subunit">
    <text evidence="14">Homodimer.</text>
</comment>
<keyword evidence="8 14" id="KW-0028">Amino-acid biosynthesis</keyword>
<feature type="binding site" evidence="14">
    <location>
        <position position="100"/>
    </location>
    <ligand>
        <name>Zn(2+)</name>
        <dbReference type="ChEBI" id="CHEBI:29105"/>
        <note>ligand shared between dimeric partners</note>
    </ligand>
</feature>
<dbReference type="EC" id="3.5.4.19" evidence="14"/>
<feature type="binding site" evidence="14">
    <location>
        <position position="83"/>
    </location>
    <ligand>
        <name>Mg(2+)</name>
        <dbReference type="ChEBI" id="CHEBI:18420"/>
    </ligand>
</feature>
<reference evidence="16 17" key="1">
    <citation type="submission" date="2016-11" db="EMBL/GenBank/DDBJ databases">
        <authorList>
            <person name="Jaros S."/>
            <person name="Januszkiewicz K."/>
            <person name="Wedrychowicz H."/>
        </authorList>
    </citation>
    <scope>NUCLEOTIDE SEQUENCE [LARGE SCALE GENOMIC DNA]</scope>
    <source>
        <strain evidence="16 17">DSM 44523</strain>
    </source>
</reference>
<dbReference type="InterPro" id="IPR026660">
    <property type="entry name" value="PRA-CH"/>
</dbReference>
<dbReference type="EMBL" id="FQVN01000003">
    <property type="protein sequence ID" value="SHF32151.1"/>
    <property type="molecule type" value="Genomic_DNA"/>
</dbReference>
<dbReference type="NCBIfam" id="NF000768">
    <property type="entry name" value="PRK00051.1"/>
    <property type="match status" value="1"/>
</dbReference>
<dbReference type="InterPro" id="IPR038019">
    <property type="entry name" value="PRib_AMP_CycHydrolase_sf"/>
</dbReference>
<organism evidence="16 17">
    <name type="scientific">Streptoalloteichus hindustanus</name>
    <dbReference type="NCBI Taxonomy" id="2017"/>
    <lineage>
        <taxon>Bacteria</taxon>
        <taxon>Bacillati</taxon>
        <taxon>Actinomycetota</taxon>
        <taxon>Actinomycetes</taxon>
        <taxon>Pseudonocardiales</taxon>
        <taxon>Pseudonocardiaceae</taxon>
        <taxon>Streptoalloteichus</taxon>
    </lineage>
</organism>
<dbReference type="GO" id="GO:0000105">
    <property type="term" value="P:L-histidine biosynthetic process"/>
    <property type="evidence" value="ECO:0007669"/>
    <property type="project" value="UniProtKB-UniRule"/>
</dbReference>
<dbReference type="GO" id="GO:0000287">
    <property type="term" value="F:magnesium ion binding"/>
    <property type="evidence" value="ECO:0007669"/>
    <property type="project" value="UniProtKB-UniRule"/>
</dbReference>
<dbReference type="PANTHER" id="PTHR42945:SF11">
    <property type="entry name" value="PHOSPHORIBOSYL-AMP CYCLOHYDROLASE"/>
    <property type="match status" value="1"/>
</dbReference>
<comment type="subcellular location">
    <subcellularLocation>
        <location evidence="14">Cytoplasm</location>
    </subcellularLocation>
</comment>
<gene>
    <name evidence="14" type="primary">hisI</name>
    <name evidence="16" type="ORF">SAMN05444320_103210</name>
</gene>
<evidence type="ECO:0000256" key="11">
    <source>
        <dbReference type="ARBA" id="ARBA00022833"/>
    </source>
</evidence>
<dbReference type="STRING" id="2017.SAMN05444320_103210"/>
<dbReference type="SUPFAM" id="SSF141734">
    <property type="entry name" value="HisI-like"/>
    <property type="match status" value="1"/>
</dbReference>
<proteinExistence type="inferred from homology"/>
<dbReference type="GO" id="GO:0004636">
    <property type="term" value="F:phosphoribosyl-ATP diphosphatase activity"/>
    <property type="evidence" value="ECO:0007669"/>
    <property type="project" value="UniProtKB-EC"/>
</dbReference>
<dbReference type="PANTHER" id="PTHR42945">
    <property type="entry name" value="HISTIDINE BIOSYNTHESIS BIFUNCTIONAL PROTEIN"/>
    <property type="match status" value="1"/>
</dbReference>
<evidence type="ECO:0000256" key="14">
    <source>
        <dbReference type="HAMAP-Rule" id="MF_01021"/>
    </source>
</evidence>
<comment type="cofactor">
    <cofactor evidence="14">
        <name>Zn(2+)</name>
        <dbReference type="ChEBI" id="CHEBI:29105"/>
    </cofactor>
    <text evidence="14">Binds 1 zinc ion per subunit.</text>
</comment>
<dbReference type="FunFam" id="3.10.20.810:FF:000001">
    <property type="entry name" value="Histidine biosynthesis bifunctional protein HisIE"/>
    <property type="match status" value="1"/>
</dbReference>
<keyword evidence="7 14" id="KW-0963">Cytoplasm</keyword>
<comment type="pathway">
    <text evidence="3 14">Amino-acid biosynthesis; L-histidine biosynthesis; L-histidine from 5-phospho-alpha-D-ribose 1-diphosphate: step 3/9.</text>
</comment>
<evidence type="ECO:0000256" key="13">
    <source>
        <dbReference type="ARBA" id="ARBA00023102"/>
    </source>
</evidence>
<evidence type="ECO:0000256" key="12">
    <source>
        <dbReference type="ARBA" id="ARBA00022842"/>
    </source>
</evidence>
<dbReference type="RefSeq" id="WP_083959551.1">
    <property type="nucleotide sequence ID" value="NZ_FQVN01000003.1"/>
</dbReference>
<keyword evidence="11 14" id="KW-0862">Zinc</keyword>
<evidence type="ECO:0000256" key="1">
    <source>
        <dbReference type="ARBA" id="ARBA00000024"/>
    </source>
</evidence>
<feature type="binding site" evidence="14">
    <location>
        <position position="87"/>
    </location>
    <ligand>
        <name>Mg(2+)</name>
        <dbReference type="ChEBI" id="CHEBI:18420"/>
    </ligand>
</feature>
<dbReference type="Proteomes" id="UP000184501">
    <property type="component" value="Unassembled WGS sequence"/>
</dbReference>
<sequence>MSGPGLDPAIAARLKRTADGLVCAVAQQRGTGEVLMVAWMDDEALRRTLATRRATYYSRSRQSYWVKGETSGHTQHVHEVRLDCDGDTLLVVVDQVGAACHTGTRTCFDTDVLLAAEAGADSGKPVLTSGDASGGTPVLDS</sequence>
<evidence type="ECO:0000256" key="2">
    <source>
        <dbReference type="ARBA" id="ARBA00001460"/>
    </source>
</evidence>
<dbReference type="UniPathway" id="UPA00031">
    <property type="reaction ID" value="UER00008"/>
</dbReference>
<comment type="cofactor">
    <cofactor evidence="14">
        <name>Mg(2+)</name>
        <dbReference type="ChEBI" id="CHEBI:18420"/>
    </cofactor>
    <text evidence="14">Binds 1 Mg(2+) ion per subunit.</text>
</comment>
<protein>
    <recommendedName>
        <fullName evidence="14">Phosphoribosyl-AMP cyclohydrolase</fullName>
        <shortName evidence="14">PRA-CH</shortName>
        <ecNumber evidence="14">3.5.4.19</ecNumber>
    </recommendedName>
</protein>